<feature type="transmembrane region" description="Helical" evidence="7">
    <location>
        <begin position="747"/>
        <end position="766"/>
    </location>
</feature>
<keyword evidence="3 6" id="KW-0812">Transmembrane</keyword>
<evidence type="ECO:0000256" key="7">
    <source>
        <dbReference type="SAM" id="Phobius"/>
    </source>
</evidence>
<reference evidence="9" key="1">
    <citation type="submission" date="2020-05" db="EMBL/GenBank/DDBJ databases">
        <title>Mycena genomes resolve the evolution of fungal bioluminescence.</title>
        <authorList>
            <person name="Tsai I.J."/>
        </authorList>
    </citation>
    <scope>NUCLEOTIDE SEQUENCE</scope>
    <source>
        <strain evidence="9">171206Taipei</strain>
    </source>
</reference>
<feature type="transmembrane region" description="Helical" evidence="7">
    <location>
        <begin position="778"/>
        <end position="800"/>
    </location>
</feature>
<name>A0A8H6SGB9_9AGAR</name>
<evidence type="ECO:0000256" key="1">
    <source>
        <dbReference type="ARBA" id="ARBA00004141"/>
    </source>
</evidence>
<protein>
    <submittedName>
        <fullName evidence="9">Dipeptidyl-peptidase 5</fullName>
    </submittedName>
</protein>
<dbReference type="PANTHER" id="PTHR14207">
    <property type="entry name" value="STEROL ISOMERASE"/>
    <property type="match status" value="1"/>
</dbReference>
<dbReference type="Pfam" id="PF05241">
    <property type="entry name" value="EBP"/>
    <property type="match status" value="1"/>
</dbReference>
<dbReference type="InterPro" id="IPR033118">
    <property type="entry name" value="EXPERA"/>
</dbReference>
<organism evidence="9 10">
    <name type="scientific">Mycena indigotica</name>
    <dbReference type="NCBI Taxonomy" id="2126181"/>
    <lineage>
        <taxon>Eukaryota</taxon>
        <taxon>Fungi</taxon>
        <taxon>Dikarya</taxon>
        <taxon>Basidiomycota</taxon>
        <taxon>Agaricomycotina</taxon>
        <taxon>Agaricomycetes</taxon>
        <taxon>Agaricomycetidae</taxon>
        <taxon>Agaricales</taxon>
        <taxon>Marasmiineae</taxon>
        <taxon>Mycenaceae</taxon>
        <taxon>Mycena</taxon>
    </lineage>
</organism>
<dbReference type="InterPro" id="IPR001375">
    <property type="entry name" value="Peptidase_S9_cat"/>
</dbReference>
<dbReference type="EMBL" id="JACAZF010000007">
    <property type="protein sequence ID" value="KAF7298879.1"/>
    <property type="molecule type" value="Genomic_DNA"/>
</dbReference>
<dbReference type="GeneID" id="59347541"/>
<sequence length="856" mass="94687">MRFPFGWGLTAQSVLRPSSSSGLEKSAHFTPRDFIELARPGVGVANHAGDLLFVESTKFSFEAKRNVKSVFFASLDLPQEFVQAELSGQIFWLDDRTVAHTLVGKDGVLELHSLNVNSSFVDSPVYIGTFPTATASNFQYSDDTLVFSDLVFPDGNLSATRDNDRKWANRGTTALVYNDADIRYWDSWTGPKSPSLFSVALVRGPQGKWALGDKFDNLLEGTGHVPEGFHFLDNRVVYSSGPVNSNSLQHQANVYMLHLSSPGHSVQLSDGNHYDSNPTINAKNPQVAWMETEDENGNFGRSTIIVYDTEKKTRLELGGDWDLQPETIKFSLDGKALYITGEEHARVKIFALSISSTAHPVNLTHSGVVSGIQPLSDGRILFSRSSFISPNEVFLLTGLDTLEMALKSSASPRFTGEIQQITHITKDALAEKSLDGGEEFWFKGALNRDVHGWIFKPRGWKTGANERRQWPVAMVVHGGPSGSWSEKWSIHWSPNMMSEHGYFSIWMNPTGSIGFGAEFTDSIVNDWGGKPFVDMKAGFDHVLLKYPEIDPERAVALGASWGGFAMNWLQGHPEYGFKFKALVCHDGIFDTTSSALTSDVPILFNHDFGGVPWSVHGAAVHRRNNPVRFASKWSTPMLIIHGTSTIMSSTHDVFTVTSAVSLAGVLSLYIIASVAANALLPKNAPWINRFTFIWLAFDGMTHFTFEGSFLYLSTFGRTVNSSVGPLADMWREYAAADFRWGTADPTVVSLEILTVLGAGPMCFYILKQLVSDDPARHYWIVVLSTAELYGGWMTFCPEWVSGSPNLDTSNALFLWVYLFFLNVIWVVIPIGLMVHSYGEIAKSLRESQAVAKAKKA</sequence>
<dbReference type="GO" id="GO:0016125">
    <property type="term" value="P:sterol metabolic process"/>
    <property type="evidence" value="ECO:0007669"/>
    <property type="project" value="InterPro"/>
</dbReference>
<dbReference type="Gene3D" id="3.40.50.1820">
    <property type="entry name" value="alpha/beta hydrolase"/>
    <property type="match status" value="1"/>
</dbReference>
<dbReference type="PROSITE" id="PS51751">
    <property type="entry name" value="EXPERA"/>
    <property type="match status" value="1"/>
</dbReference>
<dbReference type="PANTHER" id="PTHR14207:SF1">
    <property type="entry name" value="EMOPAMIL-BINDING PROTEIN-LIKE"/>
    <property type="match status" value="1"/>
</dbReference>
<dbReference type="GO" id="GO:0047750">
    <property type="term" value="F:cholestenol delta-isomerase activity"/>
    <property type="evidence" value="ECO:0007669"/>
    <property type="project" value="InterPro"/>
</dbReference>
<dbReference type="Proteomes" id="UP000636479">
    <property type="component" value="Unassembled WGS sequence"/>
</dbReference>
<comment type="subcellular location">
    <subcellularLocation>
        <location evidence="1">Membrane</location>
        <topology evidence="1">Multi-pass membrane protein</topology>
    </subcellularLocation>
</comment>
<dbReference type="SUPFAM" id="SSF82171">
    <property type="entry name" value="DPP6 N-terminal domain-like"/>
    <property type="match status" value="1"/>
</dbReference>
<evidence type="ECO:0000313" key="9">
    <source>
        <dbReference type="EMBL" id="KAF7298879.1"/>
    </source>
</evidence>
<keyword evidence="4 6" id="KW-1133">Transmembrane helix</keyword>
<dbReference type="GO" id="GO:0008236">
    <property type="term" value="F:serine-type peptidase activity"/>
    <property type="evidence" value="ECO:0007669"/>
    <property type="project" value="InterPro"/>
</dbReference>
<evidence type="ECO:0000256" key="4">
    <source>
        <dbReference type="ARBA" id="ARBA00022989"/>
    </source>
</evidence>
<dbReference type="Pfam" id="PF00326">
    <property type="entry name" value="Peptidase_S9"/>
    <property type="match status" value="1"/>
</dbReference>
<dbReference type="GO" id="GO:0006508">
    <property type="term" value="P:proteolysis"/>
    <property type="evidence" value="ECO:0007669"/>
    <property type="project" value="InterPro"/>
</dbReference>
<feature type="domain" description="EXPERA" evidence="8">
    <location>
        <begin position="687"/>
        <end position="833"/>
    </location>
</feature>
<evidence type="ECO:0000256" key="2">
    <source>
        <dbReference type="ARBA" id="ARBA00008337"/>
    </source>
</evidence>
<comment type="caution">
    <text evidence="9">The sequence shown here is derived from an EMBL/GenBank/DDBJ whole genome shotgun (WGS) entry which is preliminary data.</text>
</comment>
<dbReference type="GO" id="GO:0016020">
    <property type="term" value="C:membrane"/>
    <property type="evidence" value="ECO:0007669"/>
    <property type="project" value="UniProtKB-SubCell"/>
</dbReference>
<feature type="transmembrane region" description="Helical" evidence="7">
    <location>
        <begin position="653"/>
        <end position="680"/>
    </location>
</feature>
<evidence type="ECO:0000313" key="10">
    <source>
        <dbReference type="Proteomes" id="UP000636479"/>
    </source>
</evidence>
<keyword evidence="10" id="KW-1185">Reference proteome</keyword>
<dbReference type="OrthoDB" id="416344at2759"/>
<dbReference type="InterPro" id="IPR007905">
    <property type="entry name" value="EBP"/>
</dbReference>
<dbReference type="AlphaFoldDB" id="A0A8H6SGB9"/>
<evidence type="ECO:0000256" key="5">
    <source>
        <dbReference type="ARBA" id="ARBA00023136"/>
    </source>
</evidence>
<keyword evidence="5 6" id="KW-0472">Membrane</keyword>
<feature type="transmembrane region" description="Helical" evidence="7">
    <location>
        <begin position="812"/>
        <end position="834"/>
    </location>
</feature>
<gene>
    <name evidence="9" type="ORF">MIND_00835900</name>
</gene>
<dbReference type="GO" id="GO:0005783">
    <property type="term" value="C:endoplasmic reticulum"/>
    <property type="evidence" value="ECO:0007669"/>
    <property type="project" value="TreeGrafter"/>
</dbReference>
<comment type="similarity">
    <text evidence="2">Belongs to the EBP family.</text>
</comment>
<dbReference type="RefSeq" id="XP_037218267.1">
    <property type="nucleotide sequence ID" value="XM_037365025.1"/>
</dbReference>
<evidence type="ECO:0000256" key="6">
    <source>
        <dbReference type="PROSITE-ProRule" id="PRU01087"/>
    </source>
</evidence>
<feature type="transmembrane region" description="Helical" evidence="7">
    <location>
        <begin position="692"/>
        <end position="712"/>
    </location>
</feature>
<dbReference type="InterPro" id="IPR029058">
    <property type="entry name" value="AB_hydrolase_fold"/>
</dbReference>
<accession>A0A8H6SGB9</accession>
<evidence type="ECO:0000256" key="3">
    <source>
        <dbReference type="ARBA" id="ARBA00022692"/>
    </source>
</evidence>
<proteinExistence type="inferred from homology"/>
<dbReference type="SUPFAM" id="SSF53474">
    <property type="entry name" value="alpha/beta-Hydrolases"/>
    <property type="match status" value="1"/>
</dbReference>
<evidence type="ECO:0000259" key="8">
    <source>
        <dbReference type="PROSITE" id="PS51751"/>
    </source>
</evidence>